<dbReference type="OrthoDB" id="9809047at2"/>
<evidence type="ECO:0000256" key="1">
    <source>
        <dbReference type="ARBA" id="ARBA00004496"/>
    </source>
</evidence>
<name>A0A229P464_9BACL</name>
<gene>
    <name evidence="5" type="ORF">CGZ75_10615</name>
</gene>
<dbReference type="RefSeq" id="WP_089524130.1">
    <property type="nucleotide sequence ID" value="NZ_NMUQ01000001.1"/>
</dbReference>
<dbReference type="SUPFAM" id="SSF55594">
    <property type="entry name" value="HPr-like"/>
    <property type="match status" value="1"/>
</dbReference>
<organism evidence="5 6">
    <name type="scientific">Paenibacillus herberti</name>
    <dbReference type="NCBI Taxonomy" id="1619309"/>
    <lineage>
        <taxon>Bacteria</taxon>
        <taxon>Bacillati</taxon>
        <taxon>Bacillota</taxon>
        <taxon>Bacilli</taxon>
        <taxon>Bacillales</taxon>
        <taxon>Paenibacillaceae</taxon>
        <taxon>Paenibacillus</taxon>
    </lineage>
</organism>
<comment type="subcellular location">
    <subcellularLocation>
        <location evidence="1">Cytoplasm</location>
    </subcellularLocation>
</comment>
<dbReference type="NCBIfam" id="TIGR01003">
    <property type="entry name" value="PTS_HPr_family"/>
    <property type="match status" value="1"/>
</dbReference>
<feature type="domain" description="HPr" evidence="4">
    <location>
        <begin position="1"/>
        <end position="87"/>
    </location>
</feature>
<accession>A0A229P464</accession>
<evidence type="ECO:0000256" key="3">
    <source>
        <dbReference type="ARBA" id="ARBA00022683"/>
    </source>
</evidence>
<dbReference type="Pfam" id="PF00381">
    <property type="entry name" value="PTS-HPr"/>
    <property type="match status" value="1"/>
</dbReference>
<dbReference type="InterPro" id="IPR035895">
    <property type="entry name" value="HPr-like_sf"/>
</dbReference>
<reference evidence="5 6" key="1">
    <citation type="submission" date="2017-07" db="EMBL/GenBank/DDBJ databases">
        <title>Paenibacillus herberti R33 genome sequencing and assembly.</title>
        <authorList>
            <person name="Su W."/>
        </authorList>
    </citation>
    <scope>NUCLEOTIDE SEQUENCE [LARGE SCALE GENOMIC DNA]</scope>
    <source>
        <strain evidence="5 6">R33</strain>
    </source>
</reference>
<keyword evidence="2" id="KW-0963">Cytoplasm</keyword>
<dbReference type="Proteomes" id="UP000215145">
    <property type="component" value="Unassembled WGS sequence"/>
</dbReference>
<dbReference type="InterPro" id="IPR050399">
    <property type="entry name" value="HPr"/>
</dbReference>
<dbReference type="InterPro" id="IPR000032">
    <property type="entry name" value="HPr-like"/>
</dbReference>
<dbReference type="PANTHER" id="PTHR33705:SF2">
    <property type="entry name" value="PHOSPHOCARRIER PROTEIN NPR"/>
    <property type="match status" value="1"/>
</dbReference>
<keyword evidence="3" id="KW-0598">Phosphotransferase system</keyword>
<proteinExistence type="predicted"/>
<evidence type="ECO:0000256" key="2">
    <source>
        <dbReference type="ARBA" id="ARBA00022490"/>
    </source>
</evidence>
<dbReference type="EMBL" id="NMUQ01000001">
    <property type="protein sequence ID" value="OXM17053.1"/>
    <property type="molecule type" value="Genomic_DNA"/>
</dbReference>
<evidence type="ECO:0000259" key="4">
    <source>
        <dbReference type="PROSITE" id="PS51350"/>
    </source>
</evidence>
<protein>
    <submittedName>
        <fullName evidence="5">Phosphocarrier protein HPr</fullName>
    </submittedName>
</protein>
<dbReference type="Gene3D" id="3.30.1340.10">
    <property type="entry name" value="HPr-like"/>
    <property type="match status" value="1"/>
</dbReference>
<sequence length="87" mass="9504">MQSQTFTVIHPQGFHARPSKLFVEKAGSFPCKVTLYKGTKKANGKSSLGLLTLGISAGSEITLETDGEQEEQALQELGEMLTKIYEE</sequence>
<dbReference type="GO" id="GO:0005737">
    <property type="term" value="C:cytoplasm"/>
    <property type="evidence" value="ECO:0007669"/>
    <property type="project" value="UniProtKB-SubCell"/>
</dbReference>
<evidence type="ECO:0000313" key="6">
    <source>
        <dbReference type="Proteomes" id="UP000215145"/>
    </source>
</evidence>
<evidence type="ECO:0000313" key="5">
    <source>
        <dbReference type="EMBL" id="OXM17053.1"/>
    </source>
</evidence>
<dbReference type="PROSITE" id="PS51350">
    <property type="entry name" value="PTS_HPR_DOM"/>
    <property type="match status" value="1"/>
</dbReference>
<keyword evidence="6" id="KW-1185">Reference proteome</keyword>
<dbReference type="PRINTS" id="PR00107">
    <property type="entry name" value="PHOSPHOCPHPR"/>
</dbReference>
<dbReference type="GO" id="GO:0009401">
    <property type="term" value="P:phosphoenolpyruvate-dependent sugar phosphotransferase system"/>
    <property type="evidence" value="ECO:0007669"/>
    <property type="project" value="UniProtKB-KW"/>
</dbReference>
<dbReference type="AlphaFoldDB" id="A0A229P464"/>
<comment type="caution">
    <text evidence="5">The sequence shown here is derived from an EMBL/GenBank/DDBJ whole genome shotgun (WGS) entry which is preliminary data.</text>
</comment>
<dbReference type="PANTHER" id="PTHR33705">
    <property type="entry name" value="PHOSPHOCARRIER PROTEIN HPR"/>
    <property type="match status" value="1"/>
</dbReference>